<accession>A0AAE6P0W0</accession>
<dbReference type="InterPro" id="IPR014054">
    <property type="entry name" value="Phage_regulatory_Rha"/>
</dbReference>
<dbReference type="RefSeq" id="WP_010021669.1">
    <property type="nucleotide sequence ID" value="NZ_AZDS01000001.1"/>
</dbReference>
<gene>
    <name evidence="2" type="ORF">LF543_02535</name>
</gene>
<feature type="domain" description="Antirepressor protein C-terminal" evidence="1">
    <location>
        <begin position="124"/>
        <end position="234"/>
    </location>
</feature>
<dbReference type="EMBL" id="CP045562">
    <property type="protein sequence ID" value="QFX92498.1"/>
    <property type="molecule type" value="Genomic_DNA"/>
</dbReference>
<proteinExistence type="predicted"/>
<dbReference type="KEGG" id="lfv:LF543_02535"/>
<dbReference type="GO" id="GO:0003677">
    <property type="term" value="F:DNA binding"/>
    <property type="evidence" value="ECO:0007669"/>
    <property type="project" value="InterPro"/>
</dbReference>
<dbReference type="Proteomes" id="UP000327194">
    <property type="component" value="Chromosome"/>
</dbReference>
<dbReference type="Pfam" id="PF03374">
    <property type="entry name" value="ANT"/>
    <property type="match status" value="1"/>
</dbReference>
<dbReference type="NCBIfam" id="TIGR02681">
    <property type="entry name" value="phage_pRha"/>
    <property type="match status" value="1"/>
</dbReference>
<reference evidence="2 3" key="1">
    <citation type="submission" date="2019-10" db="EMBL/GenBank/DDBJ databases">
        <title>Genome sequencing of Lactobacillus fructivorans.</title>
        <authorList>
            <person name="Kim K."/>
        </authorList>
    </citation>
    <scope>NUCLEOTIDE SEQUENCE [LARGE SCALE GENOMIC DNA]</scope>
    <source>
        <strain evidence="2 3">LF543</strain>
    </source>
</reference>
<protein>
    <submittedName>
        <fullName evidence="2">Phage regulatory protein/antirepressor Ant</fullName>
    </submittedName>
</protein>
<evidence type="ECO:0000259" key="1">
    <source>
        <dbReference type="Pfam" id="PF03374"/>
    </source>
</evidence>
<dbReference type="AlphaFoldDB" id="A0AAE6P0W0"/>
<evidence type="ECO:0000313" key="2">
    <source>
        <dbReference type="EMBL" id="QFX92498.1"/>
    </source>
</evidence>
<sequence>MNNLVIMKNKQAVTTSLKVASKFDKRHDNVMRAIGNLKKDLHNFEEMFIKGTALDTYGRSRNIYYMNRDGFTFLAMGFTGSKAMNFKAEYIKAFNQMEDEIKHTGGFNIPKTKAEALQLATDQQKKIDQLEPKARFSDAVTTSNTTILIGELAKMMKQNGIDIGQNKLFSWLRNNGYLIRRFGSSYNTPTQKAMRLQLFKIKESTVIHSDGHSSINKTTKVTGKGQKYFINKFLQVRDELNA</sequence>
<dbReference type="Pfam" id="PF09669">
    <property type="entry name" value="Phage_pRha"/>
    <property type="match status" value="1"/>
</dbReference>
<organism evidence="2 3">
    <name type="scientific">Fructilactobacillus fructivorans</name>
    <dbReference type="NCBI Taxonomy" id="1614"/>
    <lineage>
        <taxon>Bacteria</taxon>
        <taxon>Bacillati</taxon>
        <taxon>Bacillota</taxon>
        <taxon>Bacilli</taxon>
        <taxon>Lactobacillales</taxon>
        <taxon>Lactobacillaceae</taxon>
        <taxon>Fructilactobacillus</taxon>
    </lineage>
</organism>
<evidence type="ECO:0000313" key="3">
    <source>
        <dbReference type="Proteomes" id="UP000327194"/>
    </source>
</evidence>
<dbReference type="InterPro" id="IPR005039">
    <property type="entry name" value="Ant_C"/>
</dbReference>
<name>A0AAE6P0W0_9LACO</name>